<accession>A0A5B8W6S6</accession>
<reference evidence="1 2" key="1">
    <citation type="journal article" date="2013" name="J. Microbiol.">
        <title>Mucilaginibacter ginsenosidivorax sp. nov., with ginsenoside converting activity isolated from sediment.</title>
        <authorList>
            <person name="Kim J.K."/>
            <person name="Choi T.E."/>
            <person name="Liu Q.M."/>
            <person name="Park H.Y."/>
            <person name="Yi T.H."/>
            <person name="Yoon M.H."/>
            <person name="Kim S.C."/>
            <person name="Im W.T."/>
        </authorList>
    </citation>
    <scope>NUCLEOTIDE SEQUENCE [LARGE SCALE GENOMIC DNA]</scope>
    <source>
        <strain evidence="1 2">KHI28</strain>
    </source>
</reference>
<dbReference type="EMBL" id="CP042437">
    <property type="protein sequence ID" value="QEC79710.1"/>
    <property type="molecule type" value="Genomic_DNA"/>
</dbReference>
<dbReference type="Proteomes" id="UP000321362">
    <property type="component" value="Chromosome"/>
</dbReference>
<proteinExistence type="predicted"/>
<evidence type="ECO:0000313" key="1">
    <source>
        <dbReference type="EMBL" id="QEC79710.1"/>
    </source>
</evidence>
<dbReference type="KEGG" id="mgk:FSB76_28540"/>
<evidence type="ECO:0000313" key="2">
    <source>
        <dbReference type="Proteomes" id="UP000321362"/>
    </source>
</evidence>
<name>A0A5B8W6S6_9SPHI</name>
<organism evidence="1 2">
    <name type="scientific">Mucilaginibacter ginsenosidivorax</name>
    <dbReference type="NCBI Taxonomy" id="862126"/>
    <lineage>
        <taxon>Bacteria</taxon>
        <taxon>Pseudomonadati</taxon>
        <taxon>Bacteroidota</taxon>
        <taxon>Sphingobacteriia</taxon>
        <taxon>Sphingobacteriales</taxon>
        <taxon>Sphingobacteriaceae</taxon>
        <taxon>Mucilaginibacter</taxon>
    </lineage>
</organism>
<protein>
    <submittedName>
        <fullName evidence="1">Uncharacterized protein</fullName>
    </submittedName>
</protein>
<dbReference type="RefSeq" id="WP_147059569.1">
    <property type="nucleotide sequence ID" value="NZ_CP042437.1"/>
</dbReference>
<gene>
    <name evidence="1" type="ORF">FSB76_28540</name>
</gene>
<dbReference type="AlphaFoldDB" id="A0A5B8W6S6"/>
<keyword evidence="2" id="KW-1185">Reference proteome</keyword>
<sequence>MSFNWISDLVVPVLVGGGATTTVGLFFKSYIEKGVEHKFNIKLEEYKAELGKKGTGYQIELSEFAKKKFEYVIQLYTKVLELQTRHLNLIEKLGENFRTVEEVTKNFDANLAFLRSLEDLNRLTSLVVDKTVTQAVREFSNLNFHIFLLAAEVYKYSVAQKFEDQRQFNDYTNETNERHKTECQAVIKKYDGLLEKVRIELGAVLKIE</sequence>